<reference evidence="1" key="1">
    <citation type="journal article" date="2021" name="Open Biol.">
        <title>Shared evolutionary footprints suggest mitochondrial oxidative damage underlies multiple complex I losses in fungi.</title>
        <authorList>
            <person name="Schikora-Tamarit M.A."/>
            <person name="Marcet-Houben M."/>
            <person name="Nosek J."/>
            <person name="Gabaldon T."/>
        </authorList>
    </citation>
    <scope>NUCLEOTIDE SEQUENCE</scope>
    <source>
        <strain evidence="1">NCAIM Y.01608</strain>
    </source>
</reference>
<keyword evidence="2" id="KW-1185">Reference proteome</keyword>
<comment type="caution">
    <text evidence="1">The sequence shown here is derived from an EMBL/GenBank/DDBJ whole genome shotgun (WGS) entry which is preliminary data.</text>
</comment>
<sequence>MSSYETSLFVDHLFPSKGMYSIKRTSTLSCLLSSTKSSISSSFRFFITTTLIFTLGMSNSRAVFKLLITALSPLRRVIKRNLPLIRVSRLKLSDVNPFLKRSGNLRWSARPLDVIQISSMPEI</sequence>
<accession>A0A9P8NNQ0</accession>
<dbReference type="AlphaFoldDB" id="A0A9P8NNQ0"/>
<organism evidence="1 2">
    <name type="scientific">Ogataea polymorpha</name>
    <dbReference type="NCBI Taxonomy" id="460523"/>
    <lineage>
        <taxon>Eukaryota</taxon>
        <taxon>Fungi</taxon>
        <taxon>Dikarya</taxon>
        <taxon>Ascomycota</taxon>
        <taxon>Saccharomycotina</taxon>
        <taxon>Pichiomycetes</taxon>
        <taxon>Pichiales</taxon>
        <taxon>Pichiaceae</taxon>
        <taxon>Ogataea</taxon>
    </lineage>
</organism>
<gene>
    <name evidence="1" type="ORF">OGATHE_006412</name>
</gene>
<reference evidence="1" key="2">
    <citation type="submission" date="2021-01" db="EMBL/GenBank/DDBJ databases">
        <authorList>
            <person name="Schikora-Tamarit M.A."/>
        </authorList>
    </citation>
    <scope>NUCLEOTIDE SEQUENCE</scope>
    <source>
        <strain evidence="1">NCAIM Y.01608</strain>
    </source>
</reference>
<dbReference type="Proteomes" id="UP000788993">
    <property type="component" value="Unassembled WGS sequence"/>
</dbReference>
<protein>
    <submittedName>
        <fullName evidence="1">Uncharacterized protein</fullName>
    </submittedName>
</protein>
<dbReference type="EMBL" id="JAEUBD010001571">
    <property type="protein sequence ID" value="KAH3658688.1"/>
    <property type="molecule type" value="Genomic_DNA"/>
</dbReference>
<evidence type="ECO:0000313" key="2">
    <source>
        <dbReference type="Proteomes" id="UP000788993"/>
    </source>
</evidence>
<proteinExistence type="predicted"/>
<evidence type="ECO:0000313" key="1">
    <source>
        <dbReference type="EMBL" id="KAH3658688.1"/>
    </source>
</evidence>
<name>A0A9P8NNQ0_9ASCO</name>